<organism evidence="1 2">
    <name type="scientific">Cirrhinus mrigala</name>
    <name type="common">Mrigala</name>
    <dbReference type="NCBI Taxonomy" id="683832"/>
    <lineage>
        <taxon>Eukaryota</taxon>
        <taxon>Metazoa</taxon>
        <taxon>Chordata</taxon>
        <taxon>Craniata</taxon>
        <taxon>Vertebrata</taxon>
        <taxon>Euteleostomi</taxon>
        <taxon>Actinopterygii</taxon>
        <taxon>Neopterygii</taxon>
        <taxon>Teleostei</taxon>
        <taxon>Ostariophysi</taxon>
        <taxon>Cypriniformes</taxon>
        <taxon>Cyprinidae</taxon>
        <taxon>Labeoninae</taxon>
        <taxon>Labeonini</taxon>
        <taxon>Cirrhinus</taxon>
    </lineage>
</organism>
<reference evidence="1 2" key="1">
    <citation type="submission" date="2024-05" db="EMBL/GenBank/DDBJ databases">
        <title>Genome sequencing and assembly of Indian major carp, Cirrhinus mrigala (Hamilton, 1822).</title>
        <authorList>
            <person name="Mohindra V."/>
            <person name="Chowdhury L.M."/>
            <person name="Lal K."/>
            <person name="Jena J.K."/>
        </authorList>
    </citation>
    <scope>NUCLEOTIDE SEQUENCE [LARGE SCALE GENOMIC DNA]</scope>
    <source>
        <strain evidence="1">CM1030</strain>
        <tissue evidence="1">Blood</tissue>
    </source>
</reference>
<evidence type="ECO:0000313" key="2">
    <source>
        <dbReference type="Proteomes" id="UP001529510"/>
    </source>
</evidence>
<evidence type="ECO:0000313" key="1">
    <source>
        <dbReference type="EMBL" id="KAL0199739.1"/>
    </source>
</evidence>
<comment type="caution">
    <text evidence="1">The sequence shown here is derived from an EMBL/GenBank/DDBJ whole genome shotgun (WGS) entry which is preliminary data.</text>
</comment>
<dbReference type="EMBL" id="JAMKFB020000002">
    <property type="protein sequence ID" value="KAL0199739.1"/>
    <property type="molecule type" value="Genomic_DNA"/>
</dbReference>
<name>A0ABD0RMI5_CIRMR</name>
<feature type="non-terminal residue" evidence="1">
    <location>
        <position position="1"/>
    </location>
</feature>
<dbReference type="Proteomes" id="UP001529510">
    <property type="component" value="Unassembled WGS sequence"/>
</dbReference>
<sequence>HSVPPLRGVIIQWACWEPLFPGLSVLCSTSTFHPGSCTGAPSSLDSSVDLQPHSTWVEHRHASAAGLQSVHFSSALHSFGLGKLCPPSGSTFTLGHTSSSIDRCLPSQHCGSSLLQLQHGLHLACQHVYSMAAASISSSMVSSACFNYLLVLLLSPNLPSMFFVTVK</sequence>
<proteinExistence type="predicted"/>
<protein>
    <submittedName>
        <fullName evidence="1">Uncharacterized protein</fullName>
    </submittedName>
</protein>
<accession>A0ABD0RMI5</accession>
<feature type="non-terminal residue" evidence="1">
    <location>
        <position position="167"/>
    </location>
</feature>
<gene>
    <name evidence="1" type="ORF">M9458_002926</name>
</gene>
<dbReference type="AlphaFoldDB" id="A0ABD0RMI5"/>
<keyword evidence="2" id="KW-1185">Reference proteome</keyword>